<accession>A0A0B1RT09</accession>
<dbReference type="AlphaFoldDB" id="A0A0B1RT09"/>
<name>A0A0B1RT09_OESDE</name>
<dbReference type="EMBL" id="KN613390">
    <property type="protein sequence ID" value="KHJ74781.1"/>
    <property type="molecule type" value="Genomic_DNA"/>
</dbReference>
<protein>
    <submittedName>
        <fullName evidence="1">Uncharacterized protein</fullName>
    </submittedName>
</protein>
<dbReference type="Proteomes" id="UP000053660">
    <property type="component" value="Unassembled WGS sequence"/>
</dbReference>
<evidence type="ECO:0000313" key="1">
    <source>
        <dbReference type="EMBL" id="KHJ74781.1"/>
    </source>
</evidence>
<keyword evidence="2" id="KW-1185">Reference proteome</keyword>
<reference evidence="1 2" key="1">
    <citation type="submission" date="2014-03" db="EMBL/GenBank/DDBJ databases">
        <title>Draft genome of the hookworm Oesophagostomum dentatum.</title>
        <authorList>
            <person name="Mitreva M."/>
        </authorList>
    </citation>
    <scope>NUCLEOTIDE SEQUENCE [LARGE SCALE GENOMIC DNA]</scope>
    <source>
        <strain evidence="1 2">OD-Hann</strain>
    </source>
</reference>
<organism evidence="1 2">
    <name type="scientific">Oesophagostomum dentatum</name>
    <name type="common">Nodular worm</name>
    <dbReference type="NCBI Taxonomy" id="61180"/>
    <lineage>
        <taxon>Eukaryota</taxon>
        <taxon>Metazoa</taxon>
        <taxon>Ecdysozoa</taxon>
        <taxon>Nematoda</taxon>
        <taxon>Chromadorea</taxon>
        <taxon>Rhabditida</taxon>
        <taxon>Rhabditina</taxon>
        <taxon>Rhabditomorpha</taxon>
        <taxon>Strongyloidea</taxon>
        <taxon>Strongylidae</taxon>
        <taxon>Oesophagostomum</taxon>
    </lineage>
</organism>
<sequence>MGQQSKDNIQDGYSGLHNAGYELLAIDMTNSDSVTPSLVPVFGSKNVKSYTTDMTADTMAGWIQDRICRIKYSESIGM</sequence>
<evidence type="ECO:0000313" key="2">
    <source>
        <dbReference type="Proteomes" id="UP000053660"/>
    </source>
</evidence>
<gene>
    <name evidence="1" type="ORF">OESDEN_25603</name>
</gene>
<dbReference type="OrthoDB" id="10485561at2759"/>
<proteinExistence type="predicted"/>